<evidence type="ECO:0000313" key="2">
    <source>
        <dbReference type="EMBL" id="KFK27575.1"/>
    </source>
</evidence>
<keyword evidence="3" id="KW-1185">Reference proteome</keyword>
<feature type="compositionally biased region" description="Gly residues" evidence="1">
    <location>
        <begin position="68"/>
        <end position="83"/>
    </location>
</feature>
<dbReference type="Gramene" id="KFK27575">
    <property type="protein sequence ID" value="KFK27575"/>
    <property type="gene ID" value="AALP_AA8G401700"/>
</dbReference>
<sequence length="102" mass="9753">MVGERKRSVATEDECGGCLERGSEARIEGSGGEVLGDEDGGGDLGEGSGGGGGAIEERVKGEARREGGGGGVLADASGGGSLGEGSESGVLGEGGGDRAMIR</sequence>
<name>A0A087GCH3_ARAAL</name>
<dbReference type="AlphaFoldDB" id="A0A087GCH3"/>
<feature type="compositionally biased region" description="Basic and acidic residues" evidence="1">
    <location>
        <begin position="55"/>
        <end position="67"/>
    </location>
</feature>
<organism evidence="2 3">
    <name type="scientific">Arabis alpina</name>
    <name type="common">Alpine rock-cress</name>
    <dbReference type="NCBI Taxonomy" id="50452"/>
    <lineage>
        <taxon>Eukaryota</taxon>
        <taxon>Viridiplantae</taxon>
        <taxon>Streptophyta</taxon>
        <taxon>Embryophyta</taxon>
        <taxon>Tracheophyta</taxon>
        <taxon>Spermatophyta</taxon>
        <taxon>Magnoliopsida</taxon>
        <taxon>eudicotyledons</taxon>
        <taxon>Gunneridae</taxon>
        <taxon>Pentapetalae</taxon>
        <taxon>rosids</taxon>
        <taxon>malvids</taxon>
        <taxon>Brassicales</taxon>
        <taxon>Brassicaceae</taxon>
        <taxon>Arabideae</taxon>
        <taxon>Arabis</taxon>
    </lineage>
</organism>
<accession>A0A087GCH3</accession>
<dbReference type="EMBL" id="CM002876">
    <property type="protein sequence ID" value="KFK27575.1"/>
    <property type="molecule type" value="Genomic_DNA"/>
</dbReference>
<feature type="compositionally biased region" description="Gly residues" evidence="1">
    <location>
        <begin position="42"/>
        <end position="54"/>
    </location>
</feature>
<proteinExistence type="predicted"/>
<feature type="region of interest" description="Disordered" evidence="1">
    <location>
        <begin position="21"/>
        <end position="102"/>
    </location>
</feature>
<evidence type="ECO:0000256" key="1">
    <source>
        <dbReference type="SAM" id="MobiDB-lite"/>
    </source>
</evidence>
<gene>
    <name evidence="2" type="ordered locus">AALP_Aa8g401700</name>
</gene>
<dbReference type="Proteomes" id="UP000029120">
    <property type="component" value="Chromosome 8"/>
</dbReference>
<protein>
    <submittedName>
        <fullName evidence="2">Uncharacterized protein</fullName>
    </submittedName>
</protein>
<reference evidence="3" key="1">
    <citation type="journal article" date="2015" name="Nat. Plants">
        <title>Genome expansion of Arabis alpina linked with retrotransposition and reduced symmetric DNA methylation.</title>
        <authorList>
            <person name="Willing E.M."/>
            <person name="Rawat V."/>
            <person name="Mandakova T."/>
            <person name="Maumus F."/>
            <person name="James G.V."/>
            <person name="Nordstroem K.J."/>
            <person name="Becker C."/>
            <person name="Warthmann N."/>
            <person name="Chica C."/>
            <person name="Szarzynska B."/>
            <person name="Zytnicki M."/>
            <person name="Albani M.C."/>
            <person name="Kiefer C."/>
            <person name="Bergonzi S."/>
            <person name="Castaings L."/>
            <person name="Mateos J.L."/>
            <person name="Berns M.C."/>
            <person name="Bujdoso N."/>
            <person name="Piofczyk T."/>
            <person name="de Lorenzo L."/>
            <person name="Barrero-Sicilia C."/>
            <person name="Mateos I."/>
            <person name="Piednoel M."/>
            <person name="Hagmann J."/>
            <person name="Chen-Min-Tao R."/>
            <person name="Iglesias-Fernandez R."/>
            <person name="Schuster S.C."/>
            <person name="Alonso-Blanco C."/>
            <person name="Roudier F."/>
            <person name="Carbonero P."/>
            <person name="Paz-Ares J."/>
            <person name="Davis S.J."/>
            <person name="Pecinka A."/>
            <person name="Quesneville H."/>
            <person name="Colot V."/>
            <person name="Lysak M.A."/>
            <person name="Weigel D."/>
            <person name="Coupland G."/>
            <person name="Schneeberger K."/>
        </authorList>
    </citation>
    <scope>NUCLEOTIDE SEQUENCE [LARGE SCALE GENOMIC DNA]</scope>
    <source>
        <strain evidence="3">cv. Pajares</strain>
    </source>
</reference>
<evidence type="ECO:0000313" key="3">
    <source>
        <dbReference type="Proteomes" id="UP000029120"/>
    </source>
</evidence>